<name>A0A0E9STR0_ANGAN</name>
<reference evidence="1" key="2">
    <citation type="journal article" date="2015" name="Fish Shellfish Immunol.">
        <title>Early steps in the European eel (Anguilla anguilla)-Vibrio vulnificus interaction in the gills: Role of the RtxA13 toxin.</title>
        <authorList>
            <person name="Callol A."/>
            <person name="Pajuelo D."/>
            <person name="Ebbesson L."/>
            <person name="Teles M."/>
            <person name="MacKenzie S."/>
            <person name="Amaro C."/>
        </authorList>
    </citation>
    <scope>NUCLEOTIDE SEQUENCE</scope>
</reference>
<proteinExistence type="predicted"/>
<accession>A0A0E9STR0</accession>
<dbReference type="AlphaFoldDB" id="A0A0E9STR0"/>
<dbReference type="EMBL" id="GBXM01064664">
    <property type="protein sequence ID" value="JAH43913.1"/>
    <property type="molecule type" value="Transcribed_RNA"/>
</dbReference>
<organism evidence="1">
    <name type="scientific">Anguilla anguilla</name>
    <name type="common">European freshwater eel</name>
    <name type="synonym">Muraena anguilla</name>
    <dbReference type="NCBI Taxonomy" id="7936"/>
    <lineage>
        <taxon>Eukaryota</taxon>
        <taxon>Metazoa</taxon>
        <taxon>Chordata</taxon>
        <taxon>Craniata</taxon>
        <taxon>Vertebrata</taxon>
        <taxon>Euteleostomi</taxon>
        <taxon>Actinopterygii</taxon>
        <taxon>Neopterygii</taxon>
        <taxon>Teleostei</taxon>
        <taxon>Anguilliformes</taxon>
        <taxon>Anguillidae</taxon>
        <taxon>Anguilla</taxon>
    </lineage>
</organism>
<protein>
    <submittedName>
        <fullName evidence="1">Uncharacterized protein</fullName>
    </submittedName>
</protein>
<evidence type="ECO:0000313" key="1">
    <source>
        <dbReference type="EMBL" id="JAH43913.1"/>
    </source>
</evidence>
<sequence>MGLKPKTFTFKSHTGLRTVVSLSKATSPQ</sequence>
<reference evidence="1" key="1">
    <citation type="submission" date="2014-11" db="EMBL/GenBank/DDBJ databases">
        <authorList>
            <person name="Amaro Gonzalez C."/>
        </authorList>
    </citation>
    <scope>NUCLEOTIDE SEQUENCE</scope>
</reference>